<protein>
    <recommendedName>
        <fullName evidence="4">G-protein coupled receptors family 1 profile domain-containing protein</fullName>
    </recommendedName>
</protein>
<proteinExistence type="predicted"/>
<evidence type="ECO:0008006" key="4">
    <source>
        <dbReference type="Google" id="ProtNLM"/>
    </source>
</evidence>
<evidence type="ECO:0000313" key="3">
    <source>
        <dbReference type="Proteomes" id="UP000308365"/>
    </source>
</evidence>
<reference evidence="3" key="1">
    <citation type="journal article" date="2019" name="IScience">
        <title>Narwhal Genome Reveals Long-Term Low Genetic Diversity despite Current Large Abundance Size.</title>
        <authorList>
            <person name="Westbury M.V."/>
            <person name="Petersen B."/>
            <person name="Garde E."/>
            <person name="Heide-Jorgensen M.P."/>
            <person name="Lorenzen E.D."/>
        </authorList>
    </citation>
    <scope>NUCLEOTIDE SEQUENCE [LARGE SCALE GENOMIC DNA]</scope>
</reference>
<accession>A0A4U1F6R6</accession>
<evidence type="ECO:0000256" key="1">
    <source>
        <dbReference type="SAM" id="MobiDB-lite"/>
    </source>
</evidence>
<dbReference type="Gene3D" id="1.20.1070.10">
    <property type="entry name" value="Rhodopsin 7-helix transmembrane proteins"/>
    <property type="match status" value="1"/>
</dbReference>
<feature type="region of interest" description="Disordered" evidence="1">
    <location>
        <begin position="1"/>
        <end position="31"/>
    </location>
</feature>
<gene>
    <name evidence="2" type="ORF">EI555_003586</name>
</gene>
<dbReference type="EMBL" id="RWIC01000354">
    <property type="protein sequence ID" value="TKC45073.1"/>
    <property type="molecule type" value="Genomic_DNA"/>
</dbReference>
<organism evidence="2 3">
    <name type="scientific">Monodon monoceros</name>
    <name type="common">Narwhal</name>
    <name type="synonym">Ceratodon monodon</name>
    <dbReference type="NCBI Taxonomy" id="40151"/>
    <lineage>
        <taxon>Eukaryota</taxon>
        <taxon>Metazoa</taxon>
        <taxon>Chordata</taxon>
        <taxon>Craniata</taxon>
        <taxon>Vertebrata</taxon>
        <taxon>Euteleostomi</taxon>
        <taxon>Mammalia</taxon>
        <taxon>Eutheria</taxon>
        <taxon>Laurasiatheria</taxon>
        <taxon>Artiodactyla</taxon>
        <taxon>Whippomorpha</taxon>
        <taxon>Cetacea</taxon>
        <taxon>Odontoceti</taxon>
        <taxon>Monodontidae</taxon>
        <taxon>Monodon</taxon>
    </lineage>
</organism>
<dbReference type="Proteomes" id="UP000308365">
    <property type="component" value="Unassembled WGS sequence"/>
</dbReference>
<dbReference type="SUPFAM" id="SSF81321">
    <property type="entry name" value="Family A G protein-coupled receptor-like"/>
    <property type="match status" value="1"/>
</dbReference>
<dbReference type="AlphaFoldDB" id="A0A4U1F6R6"/>
<name>A0A4U1F6R6_MONMO</name>
<comment type="caution">
    <text evidence="2">The sequence shown here is derived from an EMBL/GenBank/DDBJ whole genome shotgun (WGS) entry which is preliminary data.</text>
</comment>
<sequence>MEATGPESPDSRGFPLPGTTGAGLSWDNGTRHSVTLPEPLPALHVFLPVVGAGACAVRLTGNAAAVCVILRAPRMKTATHAFTLNLAIATALHTGAAHQHRRARAAALALWGAALRAGAGH</sequence>
<evidence type="ECO:0000313" key="2">
    <source>
        <dbReference type="EMBL" id="TKC45073.1"/>
    </source>
</evidence>